<evidence type="ECO:0000313" key="1">
    <source>
        <dbReference type="EMBL" id="OOF73476.1"/>
    </source>
</evidence>
<organism evidence="1 2">
    <name type="scientific">Rodentibacter caecimuris</name>
    <dbReference type="NCBI Taxonomy" id="1796644"/>
    <lineage>
        <taxon>Bacteria</taxon>
        <taxon>Pseudomonadati</taxon>
        <taxon>Pseudomonadota</taxon>
        <taxon>Gammaproteobacteria</taxon>
        <taxon>Pasteurellales</taxon>
        <taxon>Pasteurellaceae</taxon>
        <taxon>Rodentibacter</taxon>
    </lineage>
</organism>
<dbReference type="RefSeq" id="WP_059365693.1">
    <property type="nucleotide sequence ID" value="NZ_BBXJ01000001.1"/>
</dbReference>
<dbReference type="GeneID" id="85657455"/>
<comment type="caution">
    <text evidence="1">The sequence shown here is derived from an EMBL/GenBank/DDBJ whole genome shotgun (WGS) entry which is preliminary data.</text>
</comment>
<reference evidence="1 2" key="1">
    <citation type="submission" date="2016-10" db="EMBL/GenBank/DDBJ databases">
        <title>Rodentibacter gen. nov. and new species.</title>
        <authorList>
            <person name="Christensen H."/>
        </authorList>
    </citation>
    <scope>NUCLEOTIDE SEQUENCE [LARGE SCALE GENOMIC DNA]</scope>
    <source>
        <strain evidence="1 2">199137021</strain>
    </source>
</reference>
<name>A0A9X8YXN9_9PAST</name>
<dbReference type="EMBL" id="MLAB01000002">
    <property type="protein sequence ID" value="OOF73476.1"/>
    <property type="molecule type" value="Genomic_DNA"/>
</dbReference>
<dbReference type="AlphaFoldDB" id="A0A9X8YXN9"/>
<proteinExistence type="predicted"/>
<sequence length="123" mass="13723">MTRKNSKKNSSTQPRYGYGVGDNLTHIAVTALTNAPAVAFSFFIIYSTIYLSDEKRESILSTIFEKDSAPIWPYVVIVIMAIIWFIHVKLIRQLHSSNMRAAGLEKSKLQSKLAGKNLGSSDD</sequence>
<evidence type="ECO:0000313" key="2">
    <source>
        <dbReference type="Proteomes" id="UP000188998"/>
    </source>
</evidence>
<keyword evidence="2" id="KW-1185">Reference proteome</keyword>
<gene>
    <name evidence="1" type="ORF">BKG90_00015</name>
</gene>
<dbReference type="Proteomes" id="UP000188998">
    <property type="component" value="Unassembled WGS sequence"/>
</dbReference>
<protein>
    <submittedName>
        <fullName evidence="1">Uncharacterized protein</fullName>
    </submittedName>
</protein>
<accession>A0A9X8YXN9</accession>